<evidence type="ECO:0000259" key="12">
    <source>
        <dbReference type="PROSITE" id="PS51352"/>
    </source>
</evidence>
<dbReference type="Pfam" id="PF00578">
    <property type="entry name" value="AhpC-TSA"/>
    <property type="match status" value="1"/>
</dbReference>
<comment type="caution">
    <text evidence="13">The sequence shown here is derived from an EMBL/GenBank/DDBJ whole genome shotgun (WGS) entry which is preliminary data.</text>
</comment>
<keyword evidence="5" id="KW-0560">Oxidoreductase</keyword>
<evidence type="ECO:0000313" key="13">
    <source>
        <dbReference type="EMBL" id="TVT51579.1"/>
    </source>
</evidence>
<dbReference type="InterPro" id="IPR000866">
    <property type="entry name" value="AhpC/TSA"/>
</dbReference>
<dbReference type="CDD" id="cd02970">
    <property type="entry name" value="PRX_like2"/>
    <property type="match status" value="1"/>
</dbReference>
<evidence type="ECO:0000256" key="8">
    <source>
        <dbReference type="ARBA" id="ARBA00032824"/>
    </source>
</evidence>
<comment type="function">
    <text evidence="1">Thiol-specific peroxidase that catalyzes the reduction of hydrogen peroxide and organic hydroperoxides to water and alcohols, respectively. Plays a role in cell protection against oxidative stress by detoxifying peroxides and as sensor of hydrogen peroxide-mediated signaling events.</text>
</comment>
<evidence type="ECO:0000256" key="5">
    <source>
        <dbReference type="ARBA" id="ARBA00023002"/>
    </source>
</evidence>
<reference evidence="13 14" key="1">
    <citation type="submission" date="2019-07" db="EMBL/GenBank/DDBJ databases">
        <title>The pathways for chlorine oxyanion respiration interact through the shared metabolite chlorate.</title>
        <authorList>
            <person name="Barnum T.P."/>
            <person name="Cheng Y."/>
            <person name="Hill K.A."/>
            <person name="Lucas L.N."/>
            <person name="Carlson H.K."/>
            <person name="Coates J.D."/>
        </authorList>
    </citation>
    <scope>NUCLEOTIDE SEQUENCE [LARGE SCALE GENOMIC DNA]</scope>
    <source>
        <strain evidence="13">BK-3</strain>
    </source>
</reference>
<dbReference type="EMBL" id="VMRY01000089">
    <property type="protein sequence ID" value="TVT51579.1"/>
    <property type="molecule type" value="Genomic_DNA"/>
</dbReference>
<evidence type="ECO:0000256" key="11">
    <source>
        <dbReference type="ARBA" id="ARBA00049091"/>
    </source>
</evidence>
<dbReference type="GO" id="GO:0005737">
    <property type="term" value="C:cytoplasm"/>
    <property type="evidence" value="ECO:0007669"/>
    <property type="project" value="TreeGrafter"/>
</dbReference>
<keyword evidence="4" id="KW-0049">Antioxidant</keyword>
<feature type="domain" description="Thioredoxin" evidence="12">
    <location>
        <begin position="43"/>
        <end position="214"/>
    </location>
</feature>
<keyword evidence="7" id="KW-0676">Redox-active center</keyword>
<dbReference type="SUPFAM" id="SSF52833">
    <property type="entry name" value="Thioredoxin-like"/>
    <property type="match status" value="1"/>
</dbReference>
<evidence type="ECO:0000313" key="14">
    <source>
        <dbReference type="Proteomes" id="UP000317355"/>
    </source>
</evidence>
<dbReference type="InterPro" id="IPR050924">
    <property type="entry name" value="Peroxiredoxin_BCP/PrxQ"/>
</dbReference>
<name>A0A558CS36_9GAMM</name>
<accession>A0A558CS36</accession>
<evidence type="ECO:0000256" key="9">
    <source>
        <dbReference type="ARBA" id="ARBA00038489"/>
    </source>
</evidence>
<dbReference type="GO" id="GO:0045454">
    <property type="term" value="P:cell redox homeostasis"/>
    <property type="evidence" value="ECO:0007669"/>
    <property type="project" value="TreeGrafter"/>
</dbReference>
<evidence type="ECO:0000256" key="3">
    <source>
        <dbReference type="ARBA" id="ARBA00022559"/>
    </source>
</evidence>
<dbReference type="Gene3D" id="3.40.30.10">
    <property type="entry name" value="Glutaredoxin"/>
    <property type="match status" value="1"/>
</dbReference>
<gene>
    <name evidence="13" type="ORF">FHK82_15570</name>
</gene>
<dbReference type="GO" id="GO:0008379">
    <property type="term" value="F:thioredoxin peroxidase activity"/>
    <property type="evidence" value="ECO:0007669"/>
    <property type="project" value="TreeGrafter"/>
</dbReference>
<dbReference type="EC" id="1.11.1.24" evidence="2"/>
<keyword evidence="3" id="KW-0575">Peroxidase</keyword>
<dbReference type="AlphaFoldDB" id="A0A558CS36"/>
<evidence type="ECO:0000256" key="2">
    <source>
        <dbReference type="ARBA" id="ARBA00013017"/>
    </source>
</evidence>
<dbReference type="GO" id="GO:0034599">
    <property type="term" value="P:cellular response to oxidative stress"/>
    <property type="evidence" value="ECO:0007669"/>
    <property type="project" value="TreeGrafter"/>
</dbReference>
<organism evidence="13 14">
    <name type="scientific">Sedimenticola thiotaurini</name>
    <dbReference type="NCBI Taxonomy" id="1543721"/>
    <lineage>
        <taxon>Bacteria</taxon>
        <taxon>Pseudomonadati</taxon>
        <taxon>Pseudomonadota</taxon>
        <taxon>Gammaproteobacteria</taxon>
        <taxon>Chromatiales</taxon>
        <taxon>Sedimenticolaceae</taxon>
        <taxon>Sedimenticola</taxon>
    </lineage>
</organism>
<evidence type="ECO:0000256" key="10">
    <source>
        <dbReference type="ARBA" id="ARBA00042639"/>
    </source>
</evidence>
<protein>
    <recommendedName>
        <fullName evidence="2">thioredoxin-dependent peroxiredoxin</fullName>
        <ecNumber evidence="2">1.11.1.24</ecNumber>
    </recommendedName>
    <alternativeName>
        <fullName evidence="8">Thioredoxin peroxidase</fullName>
    </alternativeName>
    <alternativeName>
        <fullName evidence="10">Thioredoxin-dependent peroxiredoxin Bcp</fullName>
    </alternativeName>
</protein>
<dbReference type="Proteomes" id="UP000317355">
    <property type="component" value="Unassembled WGS sequence"/>
</dbReference>
<dbReference type="PROSITE" id="PS51352">
    <property type="entry name" value="THIOREDOXIN_2"/>
    <property type="match status" value="1"/>
</dbReference>
<evidence type="ECO:0000256" key="1">
    <source>
        <dbReference type="ARBA" id="ARBA00003330"/>
    </source>
</evidence>
<dbReference type="PANTHER" id="PTHR42801">
    <property type="entry name" value="THIOREDOXIN-DEPENDENT PEROXIDE REDUCTASE"/>
    <property type="match status" value="1"/>
</dbReference>
<evidence type="ECO:0000256" key="4">
    <source>
        <dbReference type="ARBA" id="ARBA00022862"/>
    </source>
</evidence>
<sequence>MGLQQQLDEQKKSTINKATPEIIQTMGQATADLKASGIENRALGSGEPIPDFTLPNAEGKEVRLSTLLSQGPVVLSIYRGGWCPYCNLEIRALKAVLPEIQSLGANLIAIAPELPDKVKETEERHTPGFEILSDVGNRISRQLGLVFSLPESIRSIYVGFGIDLPACNGDETFELPLPATFVIRENGTIAYRFIDADYTRRMEPMEIIQTLKSL</sequence>
<keyword evidence="6" id="KW-1015">Disulfide bond</keyword>
<comment type="similarity">
    <text evidence="9">Belongs to the peroxiredoxin family. BCP/PrxQ subfamily.</text>
</comment>
<dbReference type="PANTHER" id="PTHR42801:SF7">
    <property type="entry name" value="SLL1159 PROTEIN"/>
    <property type="match status" value="1"/>
</dbReference>
<evidence type="ECO:0000256" key="6">
    <source>
        <dbReference type="ARBA" id="ARBA00023157"/>
    </source>
</evidence>
<proteinExistence type="inferred from homology"/>
<dbReference type="InterPro" id="IPR013766">
    <property type="entry name" value="Thioredoxin_domain"/>
</dbReference>
<evidence type="ECO:0000256" key="7">
    <source>
        <dbReference type="ARBA" id="ARBA00023284"/>
    </source>
</evidence>
<comment type="catalytic activity">
    <reaction evidence="11">
        <text>a hydroperoxide + [thioredoxin]-dithiol = an alcohol + [thioredoxin]-disulfide + H2O</text>
        <dbReference type="Rhea" id="RHEA:62620"/>
        <dbReference type="Rhea" id="RHEA-COMP:10698"/>
        <dbReference type="Rhea" id="RHEA-COMP:10700"/>
        <dbReference type="ChEBI" id="CHEBI:15377"/>
        <dbReference type="ChEBI" id="CHEBI:29950"/>
        <dbReference type="ChEBI" id="CHEBI:30879"/>
        <dbReference type="ChEBI" id="CHEBI:35924"/>
        <dbReference type="ChEBI" id="CHEBI:50058"/>
        <dbReference type="EC" id="1.11.1.24"/>
    </reaction>
</comment>
<dbReference type="InterPro" id="IPR036249">
    <property type="entry name" value="Thioredoxin-like_sf"/>
</dbReference>